<feature type="chain" id="PRO_5032693613" evidence="1">
    <location>
        <begin position="20"/>
        <end position="102"/>
    </location>
</feature>
<accession>A0A7S9KZ29</accession>
<dbReference type="EMBL" id="CP064939">
    <property type="protein sequence ID" value="QPH39508.1"/>
    <property type="molecule type" value="Genomic_DNA"/>
</dbReference>
<evidence type="ECO:0000313" key="2">
    <source>
        <dbReference type="EMBL" id="QPH39508.1"/>
    </source>
</evidence>
<dbReference type="AlphaFoldDB" id="A0A7S9KZ29"/>
<gene>
    <name evidence="2" type="ORF">IZT61_21115</name>
</gene>
<dbReference type="RefSeq" id="WP_196098975.1">
    <property type="nucleotide sequence ID" value="NZ_CP064939.1"/>
</dbReference>
<dbReference type="Proteomes" id="UP000594759">
    <property type="component" value="Chromosome"/>
</dbReference>
<sequence length="102" mass="11139">MKRIAILSLFIAVISGCSAVNNSSSFGKGVLKIAGVIEKPGVTSYQYGTHVLKAEDKTYAIQSESIDFDKFLNRKVEITGRKVKGYPVDGGPELIRVTLIKY</sequence>
<feature type="signal peptide" evidence="1">
    <location>
        <begin position="1"/>
        <end position="19"/>
    </location>
</feature>
<keyword evidence="1" id="KW-0732">Signal</keyword>
<name>A0A7S9KZ29_9SPHI</name>
<dbReference type="PROSITE" id="PS51257">
    <property type="entry name" value="PROKAR_LIPOPROTEIN"/>
    <property type="match status" value="1"/>
</dbReference>
<evidence type="ECO:0000256" key="1">
    <source>
        <dbReference type="SAM" id="SignalP"/>
    </source>
</evidence>
<dbReference type="KEGG" id="pex:IZT61_21115"/>
<organism evidence="2 3">
    <name type="scientific">Pedobacter endophyticus</name>
    <dbReference type="NCBI Taxonomy" id="2789740"/>
    <lineage>
        <taxon>Bacteria</taxon>
        <taxon>Pseudomonadati</taxon>
        <taxon>Bacteroidota</taxon>
        <taxon>Sphingobacteriia</taxon>
        <taxon>Sphingobacteriales</taxon>
        <taxon>Sphingobacteriaceae</taxon>
        <taxon>Pedobacter</taxon>
    </lineage>
</organism>
<protein>
    <submittedName>
        <fullName evidence="2">Uncharacterized protein</fullName>
    </submittedName>
</protein>
<proteinExistence type="predicted"/>
<evidence type="ECO:0000313" key="3">
    <source>
        <dbReference type="Proteomes" id="UP000594759"/>
    </source>
</evidence>
<keyword evidence="3" id="KW-1185">Reference proteome</keyword>
<reference evidence="2 3" key="1">
    <citation type="submission" date="2020-11" db="EMBL/GenBank/DDBJ databases">
        <title>Pedobacter endophytica, an endophytic bacteria isolated form Carex pumila.</title>
        <authorList>
            <person name="Peng Y."/>
            <person name="Jiang L."/>
            <person name="Lee J."/>
        </authorList>
    </citation>
    <scope>NUCLEOTIDE SEQUENCE [LARGE SCALE GENOMIC DNA]</scope>
    <source>
        <strain evidence="2 3">JBR3-12</strain>
    </source>
</reference>